<dbReference type="AlphaFoldDB" id="A0AA38RCS5"/>
<dbReference type="PROSITE" id="PS00217">
    <property type="entry name" value="SUGAR_TRANSPORT_2"/>
    <property type="match status" value="1"/>
</dbReference>
<comment type="subcellular location">
    <subcellularLocation>
        <location evidence="1">Membrane</location>
        <topology evidence="1">Multi-pass membrane protein</topology>
    </subcellularLocation>
</comment>
<feature type="transmembrane region" description="Helical" evidence="8">
    <location>
        <begin position="86"/>
        <end position="103"/>
    </location>
</feature>
<keyword evidence="5 8" id="KW-1133">Transmembrane helix</keyword>
<accession>A0AA38RCS5</accession>
<dbReference type="InterPro" id="IPR005829">
    <property type="entry name" value="Sugar_transporter_CS"/>
</dbReference>
<dbReference type="InterPro" id="IPR020846">
    <property type="entry name" value="MFS_dom"/>
</dbReference>
<evidence type="ECO:0000313" key="10">
    <source>
        <dbReference type="EMBL" id="KAJ9143102.1"/>
    </source>
</evidence>
<evidence type="ECO:0000256" key="6">
    <source>
        <dbReference type="ARBA" id="ARBA00023136"/>
    </source>
</evidence>
<evidence type="ECO:0000256" key="8">
    <source>
        <dbReference type="SAM" id="Phobius"/>
    </source>
</evidence>
<feature type="transmembrane region" description="Helical" evidence="8">
    <location>
        <begin position="12"/>
        <end position="38"/>
    </location>
</feature>
<keyword evidence="11" id="KW-1185">Reference proteome</keyword>
<proteinExistence type="inferred from homology"/>
<feature type="transmembrane region" description="Helical" evidence="8">
    <location>
        <begin position="264"/>
        <end position="286"/>
    </location>
</feature>
<feature type="transmembrane region" description="Helical" evidence="8">
    <location>
        <begin position="145"/>
        <end position="165"/>
    </location>
</feature>
<dbReference type="GO" id="GO:0005351">
    <property type="term" value="F:carbohydrate:proton symporter activity"/>
    <property type="evidence" value="ECO:0007669"/>
    <property type="project" value="TreeGrafter"/>
</dbReference>
<keyword evidence="6 8" id="KW-0472">Membrane</keyword>
<evidence type="ECO:0000256" key="7">
    <source>
        <dbReference type="RuleBase" id="RU003346"/>
    </source>
</evidence>
<sequence>MQGITLGKIRAYWLGCVVCMGGFLFGYDSGIVGGVLTLASFENDYHYAKGQATRTNSLSVGLQQLGAFVACFLAWPLTDYLGRRKALMISSFVFCIGAIIQTINTHSLAAFYVARVIAGLGLGTATVVVPAFSSEMAPKDIRGRIGSFFQWFYTFGIFTSYWVDYGVSLGKSNTKQWQIPIGLQLIPAALLGLGMLTLKESTRWLTKKGRHEEAWESLKWIRADDSEATQEEMEEIRLGVEHEAHATEGFQFKELLFKDNFKRIFAAFAIFTAQQATGATAFAYYGPQYFKLLVGGGSKDLLLTAIFGAIKVAACGTFVLFVSERVGRRHVLIGGAAFMAACQITTAALVKAIPPPEQGNVTSSGIATIALIYLFVIAYNFSWGPMPWPYVSEIFPARIREPGIAIGVGSQWLFNFVFSLTTPYMMTNMGWGTFLLWGIFDAVIAVVTFFFLKETKGLSLETIAHQRFHKGRGEDDLSAKIVEVEAEGRESELR</sequence>
<dbReference type="PANTHER" id="PTHR48022">
    <property type="entry name" value="PLASTIDIC GLUCOSE TRANSPORTER 4"/>
    <property type="match status" value="1"/>
</dbReference>
<dbReference type="SUPFAM" id="SSF103473">
    <property type="entry name" value="MFS general substrate transporter"/>
    <property type="match status" value="1"/>
</dbReference>
<feature type="transmembrane region" description="Helical" evidence="8">
    <location>
        <begin position="331"/>
        <end position="353"/>
    </location>
</feature>
<keyword evidence="3 7" id="KW-0813">Transport</keyword>
<name>A0AA38RCS5_9PEZI</name>
<feature type="domain" description="Major facilitator superfamily (MFS) profile" evidence="9">
    <location>
        <begin position="14"/>
        <end position="456"/>
    </location>
</feature>
<gene>
    <name evidence="10" type="ORF">NKR23_g6735</name>
</gene>
<comment type="caution">
    <text evidence="10">The sequence shown here is derived from an EMBL/GenBank/DDBJ whole genome shotgun (WGS) entry which is preliminary data.</text>
</comment>
<dbReference type="Proteomes" id="UP001174694">
    <property type="component" value="Unassembled WGS sequence"/>
</dbReference>
<keyword evidence="4 8" id="KW-0812">Transmembrane</keyword>
<dbReference type="InterPro" id="IPR005828">
    <property type="entry name" value="MFS_sugar_transport-like"/>
</dbReference>
<feature type="transmembrane region" description="Helical" evidence="8">
    <location>
        <begin position="431"/>
        <end position="452"/>
    </location>
</feature>
<protein>
    <submittedName>
        <fullName evidence="10">Quinate permease</fullName>
    </submittedName>
</protein>
<dbReference type="GO" id="GO:0016020">
    <property type="term" value="C:membrane"/>
    <property type="evidence" value="ECO:0007669"/>
    <property type="project" value="UniProtKB-SubCell"/>
</dbReference>
<feature type="transmembrane region" description="Helical" evidence="8">
    <location>
        <begin position="109"/>
        <end position="133"/>
    </location>
</feature>
<feature type="transmembrane region" description="Helical" evidence="8">
    <location>
        <begin position="365"/>
        <end position="383"/>
    </location>
</feature>
<feature type="transmembrane region" description="Helical" evidence="8">
    <location>
        <begin position="404"/>
        <end position="425"/>
    </location>
</feature>
<dbReference type="InterPro" id="IPR050360">
    <property type="entry name" value="MFS_Sugar_Transporters"/>
</dbReference>
<evidence type="ECO:0000259" key="9">
    <source>
        <dbReference type="PROSITE" id="PS50850"/>
    </source>
</evidence>
<dbReference type="PROSITE" id="PS50850">
    <property type="entry name" value="MFS"/>
    <property type="match status" value="1"/>
</dbReference>
<feature type="transmembrane region" description="Helical" evidence="8">
    <location>
        <begin position="177"/>
        <end position="198"/>
    </location>
</feature>
<feature type="transmembrane region" description="Helical" evidence="8">
    <location>
        <begin position="58"/>
        <end position="77"/>
    </location>
</feature>
<organism evidence="10 11">
    <name type="scientific">Pleurostoma richardsiae</name>
    <dbReference type="NCBI Taxonomy" id="41990"/>
    <lineage>
        <taxon>Eukaryota</taxon>
        <taxon>Fungi</taxon>
        <taxon>Dikarya</taxon>
        <taxon>Ascomycota</taxon>
        <taxon>Pezizomycotina</taxon>
        <taxon>Sordariomycetes</taxon>
        <taxon>Sordariomycetidae</taxon>
        <taxon>Calosphaeriales</taxon>
        <taxon>Pleurostomataceae</taxon>
        <taxon>Pleurostoma</taxon>
    </lineage>
</organism>
<feature type="transmembrane region" description="Helical" evidence="8">
    <location>
        <begin position="301"/>
        <end position="322"/>
    </location>
</feature>
<evidence type="ECO:0000256" key="3">
    <source>
        <dbReference type="ARBA" id="ARBA00022448"/>
    </source>
</evidence>
<dbReference type="InterPro" id="IPR036259">
    <property type="entry name" value="MFS_trans_sf"/>
</dbReference>
<evidence type="ECO:0000256" key="5">
    <source>
        <dbReference type="ARBA" id="ARBA00022989"/>
    </source>
</evidence>
<dbReference type="EMBL" id="JANBVO010000020">
    <property type="protein sequence ID" value="KAJ9143102.1"/>
    <property type="molecule type" value="Genomic_DNA"/>
</dbReference>
<dbReference type="PROSITE" id="PS00216">
    <property type="entry name" value="SUGAR_TRANSPORT_1"/>
    <property type="match status" value="1"/>
</dbReference>
<dbReference type="PANTHER" id="PTHR48022:SF25">
    <property type="entry name" value="QUINATE TRANSPORTER, PUTATIVE (AFU_ORTHOLOGUE AFUA_5G12950)-RELATED"/>
    <property type="match status" value="1"/>
</dbReference>
<dbReference type="Pfam" id="PF00083">
    <property type="entry name" value="Sugar_tr"/>
    <property type="match status" value="1"/>
</dbReference>
<comment type="similarity">
    <text evidence="2 7">Belongs to the major facilitator superfamily. Sugar transporter (TC 2.A.1.1) family.</text>
</comment>
<dbReference type="PRINTS" id="PR00171">
    <property type="entry name" value="SUGRTRNSPORT"/>
</dbReference>
<evidence type="ECO:0000256" key="1">
    <source>
        <dbReference type="ARBA" id="ARBA00004141"/>
    </source>
</evidence>
<evidence type="ECO:0000313" key="11">
    <source>
        <dbReference type="Proteomes" id="UP001174694"/>
    </source>
</evidence>
<evidence type="ECO:0000256" key="2">
    <source>
        <dbReference type="ARBA" id="ARBA00010992"/>
    </source>
</evidence>
<reference evidence="10" key="1">
    <citation type="submission" date="2022-07" db="EMBL/GenBank/DDBJ databases">
        <title>Fungi with potential for degradation of polypropylene.</title>
        <authorList>
            <person name="Gostincar C."/>
        </authorList>
    </citation>
    <scope>NUCLEOTIDE SEQUENCE</scope>
    <source>
        <strain evidence="10">EXF-13308</strain>
    </source>
</reference>
<dbReference type="NCBIfam" id="TIGR00879">
    <property type="entry name" value="SP"/>
    <property type="match status" value="1"/>
</dbReference>
<dbReference type="FunFam" id="1.20.1250.20:FF:000090">
    <property type="entry name" value="MFS sugar transporter, putative"/>
    <property type="match status" value="1"/>
</dbReference>
<evidence type="ECO:0000256" key="4">
    <source>
        <dbReference type="ARBA" id="ARBA00022692"/>
    </source>
</evidence>
<dbReference type="InterPro" id="IPR003663">
    <property type="entry name" value="Sugar/inositol_transpt"/>
</dbReference>
<dbReference type="Gene3D" id="1.20.1250.20">
    <property type="entry name" value="MFS general substrate transporter like domains"/>
    <property type="match status" value="1"/>
</dbReference>